<comment type="caution">
    <text evidence="1">The sequence shown here is derived from an EMBL/GenBank/DDBJ whole genome shotgun (WGS) entry which is preliminary data.</text>
</comment>
<gene>
    <name evidence="1" type="ORF">NGB36_16955</name>
</gene>
<evidence type="ECO:0000313" key="1">
    <source>
        <dbReference type="EMBL" id="MCQ4082250.1"/>
    </source>
</evidence>
<dbReference type="Proteomes" id="UP001057702">
    <property type="component" value="Unassembled WGS sequence"/>
</dbReference>
<proteinExistence type="predicted"/>
<dbReference type="RefSeq" id="WP_255921159.1">
    <property type="nucleotide sequence ID" value="NZ_JANFNG010000012.1"/>
</dbReference>
<accession>A0ABT1Q0D9</accession>
<keyword evidence="2" id="KW-1185">Reference proteome</keyword>
<name>A0ABT1Q0D9_9ACTN</name>
<protein>
    <submittedName>
        <fullName evidence="1">Uncharacterized protein</fullName>
    </submittedName>
</protein>
<organism evidence="1 2">
    <name type="scientific">Streptomyces humicola</name>
    <dbReference type="NCBI Taxonomy" id="2953240"/>
    <lineage>
        <taxon>Bacteria</taxon>
        <taxon>Bacillati</taxon>
        <taxon>Actinomycetota</taxon>
        <taxon>Actinomycetes</taxon>
        <taxon>Kitasatosporales</taxon>
        <taxon>Streptomycetaceae</taxon>
        <taxon>Streptomyces</taxon>
    </lineage>
</organism>
<dbReference type="EMBL" id="JANFNG010000012">
    <property type="protein sequence ID" value="MCQ4082250.1"/>
    <property type="molecule type" value="Genomic_DNA"/>
</dbReference>
<reference evidence="1" key="1">
    <citation type="submission" date="2022-06" db="EMBL/GenBank/DDBJ databases">
        <title>Draft genome sequence of Streptomyces sp. RB6PN25 isolated from peat swamp forest in Thailand.</title>
        <authorList>
            <person name="Duangmal K."/>
            <person name="Klaysubun C."/>
        </authorList>
    </citation>
    <scope>NUCLEOTIDE SEQUENCE</scope>
    <source>
        <strain evidence="1">RB6PN25</strain>
    </source>
</reference>
<sequence length="271" mass="29289">MAGVMTAVARDASLPLEQHVLRCSAALDVHGHLVVLVPPDASDPARRRLHTVRSVLAADRMALIPVGLPPLATALLAEQLRQLSATDLGPGVLAGAAPLLAHYFYAGALLGSVARLDRVNVSVGSHLKSLIPGRQFAVAATPEPRVVEATERDVLPGPAYPTHLTVAASGSFDTSWIHGPLARAWRPQHVRDVAAPEDCAHWWGTSRVAEFTAHIADPGVLYQLVTSVRRTSCRWCALEIIGDRCLFCSTRVENQAVRPDVRTDEPMDRRR</sequence>
<evidence type="ECO:0000313" key="2">
    <source>
        <dbReference type="Proteomes" id="UP001057702"/>
    </source>
</evidence>